<dbReference type="PANTHER" id="PTHR12526">
    <property type="entry name" value="GLYCOSYLTRANSFERASE"/>
    <property type="match status" value="1"/>
</dbReference>
<dbReference type="InterPro" id="IPR028098">
    <property type="entry name" value="Glyco_trans_4-like_N"/>
</dbReference>
<proteinExistence type="predicted"/>
<evidence type="ECO:0000256" key="2">
    <source>
        <dbReference type="ARBA" id="ARBA00022679"/>
    </source>
</evidence>
<protein>
    <submittedName>
        <fullName evidence="5">Gt2</fullName>
    </submittedName>
</protein>
<dbReference type="CDD" id="cd03801">
    <property type="entry name" value="GT4_PimA-like"/>
    <property type="match status" value="1"/>
</dbReference>
<sequence length="353" mass="40734">MNKRNILFIISSLEKGGPVNQLFELLSKINENSFNIILLSLSSLDKEKSRYRDFLKLNIELMSLNYDGYNFFKINTSLKKIILDKHIDVVISQGFRSDISLPKLISQKKISILHNYIYPDYRHEYGLIKSIVMSLLHISALKKVDTVISVSQSVSEYIKSKYNLTSKYIRNGVQEKKEKNTLFSEKKIINLVYVGNLDKRKNVKALLKSFNILNGNFRLRIIGSGPEEENLREQYLFNSNIVFEGYSDHVDDILYESDIFISASTFEGLPMAVLEALSVGIPCILSDIPPHNEIINLNKCFGEIYNFNKDNNLDEKIQSCIKKNGQDIRNNFIKYLSSNRMAKEYVDIIKKQI</sequence>
<evidence type="ECO:0000259" key="4">
    <source>
        <dbReference type="Pfam" id="PF13439"/>
    </source>
</evidence>
<dbReference type="InterPro" id="IPR001296">
    <property type="entry name" value="Glyco_trans_1"/>
</dbReference>
<dbReference type="EMBL" id="KY710720">
    <property type="protein sequence ID" value="AXY99846.1"/>
    <property type="molecule type" value="Genomic_DNA"/>
</dbReference>
<dbReference type="PANTHER" id="PTHR12526:SF629">
    <property type="entry name" value="TEICHURONIC ACID BIOSYNTHESIS GLYCOSYLTRANSFERASE TUAH-RELATED"/>
    <property type="match status" value="1"/>
</dbReference>
<dbReference type="Pfam" id="PF00534">
    <property type="entry name" value="Glycos_transf_1"/>
    <property type="match status" value="1"/>
</dbReference>
<dbReference type="GO" id="GO:0016757">
    <property type="term" value="F:glycosyltransferase activity"/>
    <property type="evidence" value="ECO:0007669"/>
    <property type="project" value="UniProtKB-KW"/>
</dbReference>
<evidence type="ECO:0000313" key="5">
    <source>
        <dbReference type="EMBL" id="AXY99846.1"/>
    </source>
</evidence>
<evidence type="ECO:0000256" key="1">
    <source>
        <dbReference type="ARBA" id="ARBA00022676"/>
    </source>
</evidence>
<dbReference type="GO" id="GO:1901135">
    <property type="term" value="P:carbohydrate derivative metabolic process"/>
    <property type="evidence" value="ECO:0007669"/>
    <property type="project" value="UniProtKB-ARBA"/>
</dbReference>
<dbReference type="Pfam" id="PF13439">
    <property type="entry name" value="Glyco_transf_4"/>
    <property type="match status" value="1"/>
</dbReference>
<evidence type="ECO:0000259" key="3">
    <source>
        <dbReference type="Pfam" id="PF00534"/>
    </source>
</evidence>
<dbReference type="AlphaFoldDB" id="A0A385JNH3"/>
<accession>A0A385JNH3</accession>
<feature type="domain" description="Glycosyltransferase subfamily 4-like N-terminal" evidence="4">
    <location>
        <begin position="16"/>
        <end position="174"/>
    </location>
</feature>
<dbReference type="SUPFAM" id="SSF53756">
    <property type="entry name" value="UDP-Glycosyltransferase/glycogen phosphorylase"/>
    <property type="match status" value="1"/>
</dbReference>
<feature type="domain" description="Glycosyl transferase family 1" evidence="3">
    <location>
        <begin position="175"/>
        <end position="335"/>
    </location>
</feature>
<organism evidence="5">
    <name type="scientific">Proteus vulgaris</name>
    <dbReference type="NCBI Taxonomy" id="585"/>
    <lineage>
        <taxon>Bacteria</taxon>
        <taxon>Pseudomonadati</taxon>
        <taxon>Pseudomonadota</taxon>
        <taxon>Gammaproteobacteria</taxon>
        <taxon>Enterobacterales</taxon>
        <taxon>Morganellaceae</taxon>
        <taxon>Proteus</taxon>
    </lineage>
</organism>
<reference evidence="5" key="1">
    <citation type="journal article" date="2017" name="PLoS ONE">
        <title>Genetic diversity of the O antigens of Proteus species and the development of a suspension array for molecular serotyping.</title>
        <authorList>
            <person name="Yu X."/>
            <person name="Torzewska A."/>
            <person name="Zhang X."/>
            <person name="Yin Z."/>
            <person name="Drzewiecka D."/>
            <person name="Cao H."/>
            <person name="Liu B."/>
            <person name="Knirel Y.A."/>
            <person name="Rozalski A."/>
            <person name="Wang L."/>
        </authorList>
    </citation>
    <scope>NUCLEOTIDE SEQUENCE</scope>
    <source>
        <strain evidence="5">ATCC 49990</strain>
    </source>
</reference>
<keyword evidence="1" id="KW-0328">Glycosyltransferase</keyword>
<dbReference type="Gene3D" id="3.40.50.2000">
    <property type="entry name" value="Glycogen Phosphorylase B"/>
    <property type="match status" value="2"/>
</dbReference>
<keyword evidence="2" id="KW-0808">Transferase</keyword>
<name>A0A385JNH3_PROVU</name>